<protein>
    <submittedName>
        <fullName evidence="3">Lipopolysaccharide biosynthesis protein</fullName>
    </submittedName>
</protein>
<keyword evidence="1" id="KW-0175">Coiled coil</keyword>
<dbReference type="PANTHER" id="PTHR32309:SF31">
    <property type="entry name" value="CAPSULAR EXOPOLYSACCHARIDE FAMILY"/>
    <property type="match status" value="1"/>
</dbReference>
<dbReference type="RefSeq" id="WP_104936476.1">
    <property type="nucleotide sequence ID" value="NZ_CP021255.1"/>
</dbReference>
<dbReference type="AlphaFoldDB" id="A0A2L1GNJ2"/>
<keyword evidence="2" id="KW-0472">Membrane</keyword>
<evidence type="ECO:0000256" key="1">
    <source>
        <dbReference type="SAM" id="Coils"/>
    </source>
</evidence>
<dbReference type="InterPro" id="IPR050445">
    <property type="entry name" value="Bact_polysacc_biosynth/exp"/>
</dbReference>
<evidence type="ECO:0000313" key="3">
    <source>
        <dbReference type="EMBL" id="AVD71206.1"/>
    </source>
</evidence>
<keyword evidence="4" id="KW-1185">Reference proteome</keyword>
<evidence type="ECO:0000313" key="4">
    <source>
        <dbReference type="Proteomes" id="UP000239867"/>
    </source>
</evidence>
<dbReference type="OrthoDB" id="2360475at2"/>
<sequence length="527" mass="60776">MENYLHEFMRIFFANRRLIKRFFLIFSAVVLLLPLLLKQSFDITAEVIVQSKKLSQSDSASSLTAETDKFVPTSLADMETEANILRSTTLVRQTILGLSEEGRFSMPESLLKKFVLKPFKNYVTTPLREHVTNPLRGLLGLETDSVRDTHIDEALQAIQKKLQVETLPGSNIISVVLSTSDPAQGTVFVERLLHNYLQSRQNLQSNNLPEEFYEQKKQHYRNRIDALEHTRQQILEGANASHPAEEITFRLNAVNTEEQSLNQYRDRLLESRAWLDYLNKSLVEARKIGQKEYAFPFTFKQLIGGIAYEDRELKDVGERLVEQIMGLDNALISFTAASQPVIEHRKRLANTHHQFLRLVENRIAERSQEKDILESTIQQKIRRINELKSQIKVLQAIQSRLRQLDTEIDALHKAFSAYTQRYEESLGQNQLDAVLSNARILSYPYEPTEEAFPRPLVMIPLGLLTGLLLAIALGYIKEFFDHTFKIPAQVMEQLGVPILLVIDCGQEETHKPNKPRTLAWFWHWIKK</sequence>
<proteinExistence type="predicted"/>
<keyword evidence="2" id="KW-0812">Transmembrane</keyword>
<dbReference type="Proteomes" id="UP000239867">
    <property type="component" value="Chromosome"/>
</dbReference>
<organism evidence="3 4">
    <name type="scientific">Desulfobulbus oralis</name>
    <dbReference type="NCBI Taxonomy" id="1986146"/>
    <lineage>
        <taxon>Bacteria</taxon>
        <taxon>Pseudomonadati</taxon>
        <taxon>Thermodesulfobacteriota</taxon>
        <taxon>Desulfobulbia</taxon>
        <taxon>Desulfobulbales</taxon>
        <taxon>Desulfobulbaceae</taxon>
        <taxon>Desulfobulbus</taxon>
    </lineage>
</organism>
<accession>A0A2L1GNJ2</accession>
<dbReference type="PANTHER" id="PTHR32309">
    <property type="entry name" value="TYROSINE-PROTEIN KINASE"/>
    <property type="match status" value="1"/>
</dbReference>
<name>A0A2L1GNJ2_9BACT</name>
<feature type="transmembrane region" description="Helical" evidence="2">
    <location>
        <begin position="456"/>
        <end position="476"/>
    </location>
</feature>
<dbReference type="EMBL" id="CP021255">
    <property type="protein sequence ID" value="AVD71206.1"/>
    <property type="molecule type" value="Genomic_DNA"/>
</dbReference>
<reference evidence="3 4" key="1">
    <citation type="journal article" date="2018" name="MBio">
        <title>Insights into the evolution of host association through the isolation and characterization of a novel human periodontal pathobiont, Desulfobulbus oralis.</title>
        <authorList>
            <person name="Cross K.L."/>
            <person name="Chirania P."/>
            <person name="Xiong W."/>
            <person name="Beall C.J."/>
            <person name="Elkins J.G."/>
            <person name="Giannone R.J."/>
            <person name="Griffen A.L."/>
            <person name="Guss A.M."/>
            <person name="Hettich R.L."/>
            <person name="Joshi S.S."/>
            <person name="Mokrzan E.M."/>
            <person name="Martin R.K."/>
            <person name="Zhulin I.B."/>
            <person name="Leys E.J."/>
            <person name="Podar M."/>
        </authorList>
    </citation>
    <scope>NUCLEOTIDE SEQUENCE [LARGE SCALE GENOMIC DNA]</scope>
    <source>
        <strain evidence="3 4">ORNL</strain>
    </source>
</reference>
<keyword evidence="2" id="KW-1133">Transmembrane helix</keyword>
<gene>
    <name evidence="3" type="ORF">CAY53_06705</name>
</gene>
<dbReference type="KEGG" id="deo:CAY53_06705"/>
<feature type="coiled-coil region" evidence="1">
    <location>
        <begin position="370"/>
        <end position="414"/>
    </location>
</feature>
<evidence type="ECO:0000256" key="2">
    <source>
        <dbReference type="SAM" id="Phobius"/>
    </source>
</evidence>